<reference evidence="3 4" key="1">
    <citation type="submission" date="2016-02" db="EMBL/GenBank/DDBJ databases">
        <title>Genome analysis of coral dinoflagellate symbionts highlights evolutionary adaptations to a symbiotic lifestyle.</title>
        <authorList>
            <person name="Aranda M."/>
            <person name="Li Y."/>
            <person name="Liew Y.J."/>
            <person name="Baumgarten S."/>
            <person name="Simakov O."/>
            <person name="Wilson M."/>
            <person name="Piel J."/>
            <person name="Ashoor H."/>
            <person name="Bougouffa S."/>
            <person name="Bajic V.B."/>
            <person name="Ryu T."/>
            <person name="Ravasi T."/>
            <person name="Bayer T."/>
            <person name="Micklem G."/>
            <person name="Kim H."/>
            <person name="Bhak J."/>
            <person name="Lajeunesse T.C."/>
            <person name="Voolstra C.R."/>
        </authorList>
    </citation>
    <scope>NUCLEOTIDE SEQUENCE [LARGE SCALE GENOMIC DNA]</scope>
    <source>
        <strain evidence="3 4">CCMP2467</strain>
    </source>
</reference>
<feature type="compositionally biased region" description="Acidic residues" evidence="1">
    <location>
        <begin position="488"/>
        <end position="497"/>
    </location>
</feature>
<keyword evidence="2" id="KW-0472">Membrane</keyword>
<dbReference type="GO" id="GO:0005249">
    <property type="term" value="F:voltage-gated potassium channel activity"/>
    <property type="evidence" value="ECO:0007669"/>
    <property type="project" value="TreeGrafter"/>
</dbReference>
<feature type="transmembrane region" description="Helical" evidence="2">
    <location>
        <begin position="23"/>
        <end position="50"/>
    </location>
</feature>
<dbReference type="PANTHER" id="PTHR45689:SF5">
    <property type="entry name" value="I[[H]] CHANNEL, ISOFORM E"/>
    <property type="match status" value="1"/>
</dbReference>
<dbReference type="InterPro" id="IPR018490">
    <property type="entry name" value="cNMP-bd_dom_sf"/>
</dbReference>
<dbReference type="AlphaFoldDB" id="A0A1Q9EPH6"/>
<evidence type="ECO:0000256" key="2">
    <source>
        <dbReference type="SAM" id="Phobius"/>
    </source>
</evidence>
<evidence type="ECO:0000313" key="4">
    <source>
        <dbReference type="Proteomes" id="UP000186817"/>
    </source>
</evidence>
<gene>
    <name evidence="3" type="ORF">AK812_SmicGene7022</name>
</gene>
<dbReference type="SUPFAM" id="SSF51206">
    <property type="entry name" value="cAMP-binding domain-like"/>
    <property type="match status" value="1"/>
</dbReference>
<dbReference type="EMBL" id="LSRX01000098">
    <property type="protein sequence ID" value="OLQ09344.1"/>
    <property type="molecule type" value="Genomic_DNA"/>
</dbReference>
<protein>
    <recommendedName>
        <fullName evidence="5">Cyclic nucleotide-binding domain-containing protein</fullName>
    </recommendedName>
</protein>
<dbReference type="OrthoDB" id="441652at2759"/>
<dbReference type="GO" id="GO:0035725">
    <property type="term" value="P:sodium ion transmembrane transport"/>
    <property type="evidence" value="ECO:0007669"/>
    <property type="project" value="TreeGrafter"/>
</dbReference>
<keyword evidence="4" id="KW-1185">Reference proteome</keyword>
<keyword evidence="2" id="KW-1133">Transmembrane helix</keyword>
<accession>A0A1Q9EPH6</accession>
<evidence type="ECO:0008006" key="5">
    <source>
        <dbReference type="Google" id="ProtNLM"/>
    </source>
</evidence>
<dbReference type="GO" id="GO:0098855">
    <property type="term" value="C:HCN channel complex"/>
    <property type="evidence" value="ECO:0007669"/>
    <property type="project" value="TreeGrafter"/>
</dbReference>
<feature type="compositionally biased region" description="Acidic residues" evidence="1">
    <location>
        <begin position="469"/>
        <end position="479"/>
    </location>
</feature>
<name>A0A1Q9EPH6_SYMMI</name>
<evidence type="ECO:0000313" key="3">
    <source>
        <dbReference type="EMBL" id="OLQ09344.1"/>
    </source>
</evidence>
<feature type="transmembrane region" description="Helical" evidence="2">
    <location>
        <begin position="430"/>
        <end position="455"/>
    </location>
</feature>
<feature type="transmembrane region" description="Helical" evidence="2">
    <location>
        <begin position="400"/>
        <end position="424"/>
    </location>
</feature>
<dbReference type="PANTHER" id="PTHR45689">
    <property type="entry name" value="I[[H]] CHANNEL, ISOFORM E"/>
    <property type="match status" value="1"/>
</dbReference>
<proteinExistence type="predicted"/>
<dbReference type="GO" id="GO:0003254">
    <property type="term" value="P:regulation of membrane depolarization"/>
    <property type="evidence" value="ECO:0007669"/>
    <property type="project" value="TreeGrafter"/>
</dbReference>
<sequence>MVITEVNDQGLVELVAYTGRQSILFIAGIINTAMLITLTSHFLSCAWYFVGRNSQDEGKQSWLEIANAAEVAAFTQYMHSLRYVINAPAPPRVAPDNGGELLVDICINIMVLMVLGTAVSKISSTLIELRAMNEVSDRQRREIRLYLTRQNTPFELITRIMKFVDYRLDKTSAISFDDGLISKTLQHELYLSQRSGFLEQIPILSLCQAVFPEVFAEICAMLERHVFERKENVFTTNSWATQMDACLYIEGLIHEGALIAKTFAETFSLEGDALVRCLKNSPGCSRMYIEYARDFLAFMQQSDEPYAQETQIQAGELACVRNSIFQELYPDPRTLFINIDIRALYRGDGNGAEDEEDEDTEEKDEEDALRSEMTMTQQQSWLVRRQNTVREIMNSKMNAGLLMLLTFDAPASTRLPFMVLTAIARLVMNMMMAATTILRLMVRVFLLLMVVLMLASNVKMVFAGSLDDDGDDDDDDDDDHGGYGGGDNELECDGDVGSDCDDFDADINDKWWNLERQGEWREFWYHARVPST</sequence>
<dbReference type="InterPro" id="IPR051413">
    <property type="entry name" value="K/Na_HCN_channel"/>
</dbReference>
<keyword evidence="2" id="KW-0812">Transmembrane</keyword>
<comment type="caution">
    <text evidence="3">The sequence shown here is derived from an EMBL/GenBank/DDBJ whole genome shotgun (WGS) entry which is preliminary data.</text>
</comment>
<feature type="region of interest" description="Disordered" evidence="1">
    <location>
        <begin position="469"/>
        <end position="497"/>
    </location>
</feature>
<organism evidence="3 4">
    <name type="scientific">Symbiodinium microadriaticum</name>
    <name type="common">Dinoflagellate</name>
    <name type="synonym">Zooxanthella microadriatica</name>
    <dbReference type="NCBI Taxonomy" id="2951"/>
    <lineage>
        <taxon>Eukaryota</taxon>
        <taxon>Sar</taxon>
        <taxon>Alveolata</taxon>
        <taxon>Dinophyceae</taxon>
        <taxon>Suessiales</taxon>
        <taxon>Symbiodiniaceae</taxon>
        <taxon>Symbiodinium</taxon>
    </lineage>
</organism>
<evidence type="ECO:0000256" key="1">
    <source>
        <dbReference type="SAM" id="MobiDB-lite"/>
    </source>
</evidence>
<dbReference type="Proteomes" id="UP000186817">
    <property type="component" value="Unassembled WGS sequence"/>
</dbReference>